<organism evidence="1 2">
    <name type="scientific">Hygrophoropsis aurantiaca</name>
    <dbReference type="NCBI Taxonomy" id="72124"/>
    <lineage>
        <taxon>Eukaryota</taxon>
        <taxon>Fungi</taxon>
        <taxon>Dikarya</taxon>
        <taxon>Basidiomycota</taxon>
        <taxon>Agaricomycotina</taxon>
        <taxon>Agaricomycetes</taxon>
        <taxon>Agaricomycetidae</taxon>
        <taxon>Boletales</taxon>
        <taxon>Coniophorineae</taxon>
        <taxon>Hygrophoropsidaceae</taxon>
        <taxon>Hygrophoropsis</taxon>
    </lineage>
</organism>
<dbReference type="Proteomes" id="UP000790377">
    <property type="component" value="Unassembled WGS sequence"/>
</dbReference>
<evidence type="ECO:0000313" key="1">
    <source>
        <dbReference type="EMBL" id="KAH7907373.1"/>
    </source>
</evidence>
<proteinExistence type="predicted"/>
<name>A0ACB8A2W5_9AGAM</name>
<keyword evidence="2" id="KW-1185">Reference proteome</keyword>
<evidence type="ECO:0000313" key="2">
    <source>
        <dbReference type="Proteomes" id="UP000790377"/>
    </source>
</evidence>
<accession>A0ACB8A2W5</accession>
<gene>
    <name evidence="1" type="ORF">BJ138DRAFT_1116758</name>
</gene>
<comment type="caution">
    <text evidence="1">The sequence shown here is derived from an EMBL/GenBank/DDBJ whole genome shotgun (WGS) entry which is preliminary data.</text>
</comment>
<dbReference type="EMBL" id="MU267911">
    <property type="protein sequence ID" value="KAH7907373.1"/>
    <property type="molecule type" value="Genomic_DNA"/>
</dbReference>
<reference evidence="1" key="1">
    <citation type="journal article" date="2021" name="New Phytol.">
        <title>Evolutionary innovations through gain and loss of genes in the ectomycorrhizal Boletales.</title>
        <authorList>
            <person name="Wu G."/>
            <person name="Miyauchi S."/>
            <person name="Morin E."/>
            <person name="Kuo A."/>
            <person name="Drula E."/>
            <person name="Varga T."/>
            <person name="Kohler A."/>
            <person name="Feng B."/>
            <person name="Cao Y."/>
            <person name="Lipzen A."/>
            <person name="Daum C."/>
            <person name="Hundley H."/>
            <person name="Pangilinan J."/>
            <person name="Johnson J."/>
            <person name="Barry K."/>
            <person name="LaButti K."/>
            <person name="Ng V."/>
            <person name="Ahrendt S."/>
            <person name="Min B."/>
            <person name="Choi I.G."/>
            <person name="Park H."/>
            <person name="Plett J.M."/>
            <person name="Magnuson J."/>
            <person name="Spatafora J.W."/>
            <person name="Nagy L.G."/>
            <person name="Henrissat B."/>
            <person name="Grigoriev I.V."/>
            <person name="Yang Z.L."/>
            <person name="Xu J."/>
            <person name="Martin F.M."/>
        </authorList>
    </citation>
    <scope>NUCLEOTIDE SEQUENCE</scope>
    <source>
        <strain evidence="1">ATCC 28755</strain>
    </source>
</reference>
<sequence length="270" mass="29377">MEASSVKIRAWIMAALRSFTRVLDPIKVFKTRLALTPFSLTPLDHQSHPINLIIHSLNYIYDDSGIHPSPRSATATSEPGGRIDSHTSIAIGVALVCFISLLLGFYVVARWKPKSAQAQMEPAHRGAPRATPSRRTTNQSANTAVSTRGAEPEAKGWWFTRLWTKKSVARTSSGPAVLEDGLQTRQFGGTHLSRPRRASIISSNGITIVDDGDSVTDHGKAPTIQNLEVMSPYTGSEDEHGHSGMVERSGMVEGNATEVDKVRDGRQALQ</sequence>
<protein>
    <submittedName>
        <fullName evidence="1">Uncharacterized protein</fullName>
    </submittedName>
</protein>